<gene>
    <name evidence="1" type="primary">83</name>
    <name evidence="1" type="ORF">SEA_VINCENZO_83</name>
</gene>
<dbReference type="KEGG" id="vg:26637386"/>
<organism evidence="1 2">
    <name type="scientific">Mycobacterium phage Vincenzo</name>
    <dbReference type="NCBI Taxonomy" id="1647301"/>
    <lineage>
        <taxon>Viruses</taxon>
        <taxon>Duplodnaviria</taxon>
        <taxon>Heunggongvirae</taxon>
        <taxon>Uroviricota</taxon>
        <taxon>Caudoviricetes</taxon>
        <taxon>Bclasvirinae</taxon>
        <taxon>Coopervirus</taxon>
        <taxon>Coopervirus vincenzo</taxon>
    </lineage>
</organism>
<proteinExistence type="predicted"/>
<protein>
    <submittedName>
        <fullName evidence="1">Uncharacterized protein</fullName>
    </submittedName>
</protein>
<keyword evidence="2" id="KW-1185">Reference proteome</keyword>
<dbReference type="GeneID" id="26637386"/>
<accession>A0A0F6YR08</accession>
<reference evidence="1 2" key="1">
    <citation type="journal article" date="2015" name="Genome Announc.">
        <title>Genome Sequences of Mycobacteriophages AlanGrant, Baee, Corofin, OrangeOswald, and Vincenzo, New Members of Cluster B.</title>
        <authorList>
            <person name="Pope W.H."/>
            <person name="Carbonara M.E."/>
            <person name="Cioffi H.M."/>
            <person name="Cruz T."/>
            <person name="Dang B.Q."/>
            <person name="Doyle A.N."/>
            <person name="Fan O.H."/>
            <person name="Gallagher M."/>
            <person name="Gentile G.M."/>
            <person name="German B.A."/>
            <person name="Farrell M.E."/>
            <person name="Gerwig M."/>
            <person name="Hunter K.L."/>
            <person name="Lefever V.E."/>
            <person name="Marfisi N.A."/>
            <person name="McDonnell J.E."/>
            <person name="Monga J.K."/>
            <person name="Quiroz K.G."/>
            <person name="Pong A.C."/>
            <person name="Rimple P.A."/>
            <person name="Situ M."/>
            <person name="Sohnen P.C."/>
            <person name="Stockinger A.N."/>
            <person name="Thompson P.K."/>
            <person name="Torchio N.M."/>
            <person name="Toner C.L."/>
            <person name="Ulbrich M.C."/>
            <person name="Vohra N.I."/>
            <person name="Zakir A."/>
            <person name="Adkins N.L."/>
            <person name="Brown B.R."/>
            <person name="Churilla B.M."/>
            <person name="Kramer Z.J."/>
            <person name="Lapin J.S."/>
            <person name="Montgomery M.T."/>
            <person name="Prout A.K."/>
            <person name="Grubb S.R."/>
            <person name="Warner M.H."/>
            <person name="Bowman C.A."/>
            <person name="Russell D.A."/>
            <person name="Hatfull G.F."/>
        </authorList>
    </citation>
    <scope>NUCLEOTIDE SEQUENCE [LARGE SCALE GENOMIC DNA]</scope>
</reference>
<name>A0A0F6YR08_9CAUD</name>
<sequence>MMDANMTYAELAEVMRAVGLLPCGPGCHHRYGWCFDHNISTGTGAEPWHR</sequence>
<evidence type="ECO:0000313" key="1">
    <source>
        <dbReference type="EMBL" id="AKF14345.1"/>
    </source>
</evidence>
<dbReference type="RefSeq" id="YP_009210939.1">
    <property type="nucleotide sequence ID" value="NC_028934.1"/>
</dbReference>
<evidence type="ECO:0000313" key="2">
    <source>
        <dbReference type="Proteomes" id="UP000203101"/>
    </source>
</evidence>
<dbReference type="OrthoDB" id="25999at10239"/>
<dbReference type="Proteomes" id="UP000203101">
    <property type="component" value="Segment"/>
</dbReference>
<dbReference type="EMBL" id="KR080194">
    <property type="protein sequence ID" value="AKF14345.1"/>
    <property type="molecule type" value="Genomic_DNA"/>
</dbReference>